<protein>
    <submittedName>
        <fullName evidence="1">Uncharacterized protein</fullName>
    </submittedName>
</protein>
<reference evidence="1 2" key="1">
    <citation type="journal article" date="2021" name="Hortic Res">
        <title>High-quality reference genome and annotation aids understanding of berry development for evergreen blueberry (Vaccinium darrowii).</title>
        <authorList>
            <person name="Yu J."/>
            <person name="Hulse-Kemp A.M."/>
            <person name="Babiker E."/>
            <person name="Staton M."/>
        </authorList>
    </citation>
    <scope>NUCLEOTIDE SEQUENCE [LARGE SCALE GENOMIC DNA]</scope>
    <source>
        <strain evidence="2">cv. NJ 8807/NJ 8810</strain>
        <tissue evidence="1">Young leaf</tissue>
    </source>
</reference>
<gene>
    <name evidence="1" type="ORF">Vadar_016815</name>
</gene>
<comment type="caution">
    <text evidence="1">The sequence shown here is derived from an EMBL/GenBank/DDBJ whole genome shotgun (WGS) entry which is preliminary data.</text>
</comment>
<organism evidence="1 2">
    <name type="scientific">Vaccinium darrowii</name>
    <dbReference type="NCBI Taxonomy" id="229202"/>
    <lineage>
        <taxon>Eukaryota</taxon>
        <taxon>Viridiplantae</taxon>
        <taxon>Streptophyta</taxon>
        <taxon>Embryophyta</taxon>
        <taxon>Tracheophyta</taxon>
        <taxon>Spermatophyta</taxon>
        <taxon>Magnoliopsida</taxon>
        <taxon>eudicotyledons</taxon>
        <taxon>Gunneridae</taxon>
        <taxon>Pentapetalae</taxon>
        <taxon>asterids</taxon>
        <taxon>Ericales</taxon>
        <taxon>Ericaceae</taxon>
        <taxon>Vaccinioideae</taxon>
        <taxon>Vaccinieae</taxon>
        <taxon>Vaccinium</taxon>
    </lineage>
</organism>
<accession>A0ACB7YX22</accession>
<sequence length="1380" mass="155195">MWGSGLKVDSSFFLGQMRPRRVAAGRQRSYSGIPASAMAPSTVAQRKDEIFKLLRDNSIKTVTLVGDPGVGKTWTARQISNCAVKEGLFGFALWVFLDGKFDDVAICDSTIARQLPFLSIVDEWEAEDGIDVADNDKTSQQKLTDFLKGKRFLLILDNRRNETDGKHALSKLKDWLNLYNPSSYKVIITSVKSFDSCAPMENEKVIQLEPLSAGESRVLLRKRVGNRVYDDPHIKALSEAFIKKTKFLPGSIILMAKAIRYFSQRDPAPRMLKSALEEASDDKSYDILQLLHSGYDVLPRNVLIDCCRRGSHFFRDRGSIHYNELIAYWILEGYFGHVDRIEVAYEKGHSVLMELVDCQLLKNLEGGFVIMDRAILNLDEYDRYGFGGTACLGLADLFADGEWEGFGRITLTDGMIKSLCDGKKGRKLSTVFLGGNRCVEFLDNASVDSKQEIEVLVFFNPTCNSLTHLLSDMHRLFVLVLRGCVFLENIGRKFEFERLTVLEISNASSLKTIPDEFFNHILQLRSLHISELKVESLPSSMEKLKELRWLILRECSSFKELISLKNFKNLLVLDVSGATSLTNFKDKAFKYTPKLQTINLSRTSIVTLPKLLNLKELTHILLSGCESLDRIPKTDALSRLQTLDLSGAKGFKEFHEQSIGNPGDLNLLDLSDTPFENLPSKFNSRQLLLKRCSQLKKLTCVEAFEGLEVLDLSGTKSLVEIEENYFSHSRSLKILNLSETSITTLPSLSNAKSIRKLLLSGCSSLIAIADESFEQMTSLEHLDLSGTMIEFLPRLSDPSVLSILSLKDCTKLSTLRTLEHLSNLQELNLCGVVALEKTGAGFLERMSQIRTLHLSETPIAELPSMSNLKRLKKLFLRGCKNLQTVKNLGELTALEVLDLSETRVTQIPPLDNFSNLGRLLLGGCSSLEGFLVGKTLRDLPYGISKLTNLEYIDLPNTKNIQGGDGRNTNSQQEVVDPKHWAIFRFPVETPEDSEKPPISFSGIQFLQSLKENPTLLDESLRHFHFCIHPTKAQTNNGHTHYYRNDLMFREIRFQAAEFGRFKEQRSLEIHGLNFFPTGIEDVLCKANCVFFINNTFKLSGINASCLKEMKGCWIERCAETESFLNAIEEDDTTRLGIKLEFLGVSNAINLRSMNSGKLPCRGFENLQSLYLDCCPKLSNLFSASQLPKNLIVLQIKFCDALASIFTESQEPGPVLQNLETLYLWELPELKSIGCRLPSLQALKVWECPKLQKLDDSIRSVNNLQSLWVSNVFDLKSICSGSLQPGSVRNLEALVVESCPMLENVFPTPQAPQSLKTLKIKSCNQLKTVFEHGTPPDCILRELQTLHLYNLPKLEKIGCELPAVDKPIIMGCPKLQRRPMA</sequence>
<proteinExistence type="predicted"/>
<dbReference type="EMBL" id="CM037153">
    <property type="protein sequence ID" value="KAH7857819.1"/>
    <property type="molecule type" value="Genomic_DNA"/>
</dbReference>
<name>A0ACB7YX22_9ERIC</name>
<evidence type="ECO:0000313" key="1">
    <source>
        <dbReference type="EMBL" id="KAH7857819.1"/>
    </source>
</evidence>
<dbReference type="Proteomes" id="UP000828048">
    <property type="component" value="Chromosome 3"/>
</dbReference>
<keyword evidence="2" id="KW-1185">Reference proteome</keyword>
<evidence type="ECO:0000313" key="2">
    <source>
        <dbReference type="Proteomes" id="UP000828048"/>
    </source>
</evidence>